<accession>A0A5A8F909</accession>
<dbReference type="EMBL" id="VFJB01000001">
    <property type="protein sequence ID" value="KAA0259541.1"/>
    <property type="molecule type" value="Genomic_DNA"/>
</dbReference>
<dbReference type="PANTHER" id="PTHR11142">
    <property type="entry name" value="PSEUDOURIDYLATE SYNTHASE"/>
    <property type="match status" value="1"/>
</dbReference>
<dbReference type="InterPro" id="IPR020095">
    <property type="entry name" value="PsdUridine_synth_TruA_C"/>
</dbReference>
<evidence type="ECO:0000313" key="9">
    <source>
        <dbReference type="EMBL" id="KAA0259541.1"/>
    </source>
</evidence>
<dbReference type="GO" id="GO:0031119">
    <property type="term" value="P:tRNA pseudouridine synthesis"/>
    <property type="evidence" value="ECO:0007669"/>
    <property type="project" value="UniProtKB-UniRule"/>
</dbReference>
<dbReference type="PANTHER" id="PTHR11142:SF0">
    <property type="entry name" value="TRNA PSEUDOURIDINE SYNTHASE-LIKE 1"/>
    <property type="match status" value="1"/>
</dbReference>
<reference evidence="9 10" key="1">
    <citation type="submission" date="2019-06" db="EMBL/GenBank/DDBJ databases">
        <title>Genomic insights into carbon and energy metabolism of Deferribacter autotrophicus revealed new metabolic traits in the phylum Deferribacteres.</title>
        <authorList>
            <person name="Slobodkin A.I."/>
            <person name="Slobodkina G.B."/>
            <person name="Allioux M."/>
            <person name="Alain K."/>
            <person name="Jebbar M."/>
            <person name="Shadrin V."/>
            <person name="Kublanov I.V."/>
            <person name="Toshchakov S.V."/>
            <person name="Bonch-Osmolovskaya E.A."/>
        </authorList>
    </citation>
    <scope>NUCLEOTIDE SEQUENCE [LARGE SCALE GENOMIC DNA]</scope>
    <source>
        <strain evidence="9 10">SL50</strain>
    </source>
</reference>
<dbReference type="InterPro" id="IPR001406">
    <property type="entry name" value="PsdUridine_synth_TruA"/>
</dbReference>
<dbReference type="OrthoDB" id="9811823at2"/>
<dbReference type="NCBIfam" id="TIGR00071">
    <property type="entry name" value="hisT_truA"/>
    <property type="match status" value="1"/>
</dbReference>
<comment type="function">
    <text evidence="4">Formation of pseudouridine at positions 38, 39 and 40 in the anticodon stem and loop of transfer RNAs.</text>
</comment>
<dbReference type="FunFam" id="3.30.70.580:FF:000001">
    <property type="entry name" value="tRNA pseudouridine synthase A"/>
    <property type="match status" value="1"/>
</dbReference>
<dbReference type="AlphaFoldDB" id="A0A5A8F909"/>
<dbReference type="RefSeq" id="WP_149265361.1">
    <property type="nucleotide sequence ID" value="NZ_VFJB01000001.1"/>
</dbReference>
<dbReference type="InterPro" id="IPR020097">
    <property type="entry name" value="PsdUridine_synth_TruA_a/b_dom"/>
</dbReference>
<dbReference type="InterPro" id="IPR020094">
    <property type="entry name" value="TruA/RsuA/RluB/E/F_N"/>
</dbReference>
<comment type="similarity">
    <text evidence="1 4 7">Belongs to the tRNA pseudouridine synthase TruA family.</text>
</comment>
<dbReference type="GO" id="GO:0003723">
    <property type="term" value="F:RNA binding"/>
    <property type="evidence" value="ECO:0007669"/>
    <property type="project" value="InterPro"/>
</dbReference>
<evidence type="ECO:0000256" key="6">
    <source>
        <dbReference type="PIRSR" id="PIRSR001430-2"/>
    </source>
</evidence>
<dbReference type="InterPro" id="IPR020103">
    <property type="entry name" value="PsdUridine_synth_cat_dom_sf"/>
</dbReference>
<dbReference type="Gene3D" id="3.30.70.660">
    <property type="entry name" value="Pseudouridine synthase I, catalytic domain, C-terminal subdomain"/>
    <property type="match status" value="1"/>
</dbReference>
<dbReference type="Gene3D" id="3.30.70.580">
    <property type="entry name" value="Pseudouridine synthase I, catalytic domain, N-terminal subdomain"/>
    <property type="match status" value="1"/>
</dbReference>
<evidence type="ECO:0000259" key="8">
    <source>
        <dbReference type="Pfam" id="PF01416"/>
    </source>
</evidence>
<protein>
    <recommendedName>
        <fullName evidence="4">tRNA pseudouridine synthase A</fullName>
        <ecNumber evidence="4">5.4.99.12</ecNumber>
    </recommendedName>
    <alternativeName>
        <fullName evidence="4">tRNA pseudouridine(38-40) synthase</fullName>
    </alternativeName>
    <alternativeName>
        <fullName evidence="4">tRNA pseudouridylate synthase I</fullName>
    </alternativeName>
    <alternativeName>
        <fullName evidence="4">tRNA-uridine isomerase I</fullName>
    </alternativeName>
</protein>
<feature type="domain" description="Pseudouridine synthase I TruA alpha/beta" evidence="8">
    <location>
        <begin position="9"/>
        <end position="102"/>
    </location>
</feature>
<dbReference type="HAMAP" id="MF_00171">
    <property type="entry name" value="TruA"/>
    <property type="match status" value="1"/>
</dbReference>
<evidence type="ECO:0000313" key="10">
    <source>
        <dbReference type="Proteomes" id="UP000322876"/>
    </source>
</evidence>
<feature type="binding site" evidence="4 6">
    <location>
        <position position="111"/>
    </location>
    <ligand>
        <name>substrate</name>
    </ligand>
</feature>
<evidence type="ECO:0000256" key="7">
    <source>
        <dbReference type="RuleBase" id="RU003792"/>
    </source>
</evidence>
<comment type="subunit">
    <text evidence="4">Homodimer.</text>
</comment>
<name>A0A5A8F909_9BACT</name>
<dbReference type="PIRSF" id="PIRSF001430">
    <property type="entry name" value="tRNA_psdUrid_synth"/>
    <property type="match status" value="1"/>
</dbReference>
<feature type="active site" description="Nucleophile" evidence="4 5">
    <location>
        <position position="53"/>
    </location>
</feature>
<dbReference type="SUPFAM" id="SSF55120">
    <property type="entry name" value="Pseudouridine synthase"/>
    <property type="match status" value="1"/>
</dbReference>
<gene>
    <name evidence="4 9" type="primary">truA</name>
    <name evidence="9" type="ORF">FHQ18_01295</name>
</gene>
<dbReference type="CDD" id="cd02570">
    <property type="entry name" value="PseudoU_synth_EcTruA"/>
    <property type="match status" value="1"/>
</dbReference>
<dbReference type="Pfam" id="PF01416">
    <property type="entry name" value="PseudoU_synth_1"/>
    <property type="match status" value="2"/>
</dbReference>
<keyword evidence="2 4" id="KW-0819">tRNA processing</keyword>
<dbReference type="GO" id="GO:0160147">
    <property type="term" value="F:tRNA pseudouridine(38-40) synthase activity"/>
    <property type="evidence" value="ECO:0007669"/>
    <property type="project" value="UniProtKB-EC"/>
</dbReference>
<dbReference type="EC" id="5.4.99.12" evidence="4"/>
<keyword evidence="3 4" id="KW-0413">Isomerase</keyword>
<evidence type="ECO:0000256" key="4">
    <source>
        <dbReference type="HAMAP-Rule" id="MF_00171"/>
    </source>
</evidence>
<evidence type="ECO:0000256" key="1">
    <source>
        <dbReference type="ARBA" id="ARBA00009375"/>
    </source>
</evidence>
<evidence type="ECO:0000256" key="5">
    <source>
        <dbReference type="PIRSR" id="PIRSR001430-1"/>
    </source>
</evidence>
<proteinExistence type="inferred from homology"/>
<keyword evidence="10" id="KW-1185">Reference proteome</keyword>
<dbReference type="Proteomes" id="UP000322876">
    <property type="component" value="Unassembled WGS sequence"/>
</dbReference>
<evidence type="ECO:0000256" key="3">
    <source>
        <dbReference type="ARBA" id="ARBA00023235"/>
    </source>
</evidence>
<sequence length="245" mass="28392">MKVKKKCVVEYDGTNFYGWQRQKNVRTVQKVIEDALSKIYKAEIKIVGSGRTDTGVHALGQVFHFTASRYLENRSVLMGLNSILPDDVVIKKVDDVDNNFHAQKSAKSKTYLYKIYNHPVRSAIYRNRAWWIREEIRLEKFEELLNCFVGEKDFSAMCLKRSVPENPVRKINFVNISKEDTFINIEINANGFLHNMVRNIVGTVVDIYFNNGCVDDIEKILESRDREQAGRTAPAHGLYLKEVFY</sequence>
<comment type="caution">
    <text evidence="9">The sequence shown here is derived from an EMBL/GenBank/DDBJ whole genome shotgun (WGS) entry which is preliminary data.</text>
</comment>
<organism evidence="9 10">
    <name type="scientific">Deferribacter autotrophicus</name>
    <dbReference type="NCBI Taxonomy" id="500465"/>
    <lineage>
        <taxon>Bacteria</taxon>
        <taxon>Pseudomonadati</taxon>
        <taxon>Deferribacterota</taxon>
        <taxon>Deferribacteres</taxon>
        <taxon>Deferribacterales</taxon>
        <taxon>Deferribacteraceae</taxon>
        <taxon>Deferribacter</taxon>
    </lineage>
</organism>
<feature type="domain" description="Pseudouridine synthase I TruA alpha/beta" evidence="8">
    <location>
        <begin position="148"/>
        <end position="245"/>
    </location>
</feature>
<evidence type="ECO:0000256" key="2">
    <source>
        <dbReference type="ARBA" id="ARBA00022694"/>
    </source>
</evidence>
<comment type="catalytic activity">
    <reaction evidence="4 7">
        <text>uridine(38/39/40) in tRNA = pseudouridine(38/39/40) in tRNA</text>
        <dbReference type="Rhea" id="RHEA:22376"/>
        <dbReference type="Rhea" id="RHEA-COMP:10085"/>
        <dbReference type="Rhea" id="RHEA-COMP:10087"/>
        <dbReference type="ChEBI" id="CHEBI:65314"/>
        <dbReference type="ChEBI" id="CHEBI:65315"/>
        <dbReference type="EC" id="5.4.99.12"/>
    </reaction>
</comment>
<comment type="caution">
    <text evidence="4">Lacks conserved residue(s) required for the propagation of feature annotation.</text>
</comment>